<accession>A0A0C5BFB3</accession>
<dbReference type="GO" id="GO:0016491">
    <property type="term" value="F:oxidoreductase activity"/>
    <property type="evidence" value="ECO:0007669"/>
    <property type="project" value="InterPro"/>
</dbReference>
<dbReference type="STRING" id="145458.APU90_05805"/>
<dbReference type="SUPFAM" id="SSF51735">
    <property type="entry name" value="NAD(P)-binding Rossmann-fold domains"/>
    <property type="match status" value="1"/>
</dbReference>
<dbReference type="KEGG" id="rtx:TI83_00675"/>
<comment type="caution">
    <text evidence="2">The sequence shown here is derived from an EMBL/GenBank/DDBJ whole genome shotgun (WGS) entry which is preliminary data.</text>
</comment>
<dbReference type="eggNOG" id="COG0604">
    <property type="taxonomic scope" value="Bacteria"/>
</dbReference>
<gene>
    <name evidence="2" type="ORF">VT73_05905</name>
</gene>
<keyword evidence="3" id="KW-1185">Reference proteome</keyword>
<dbReference type="SUPFAM" id="SSF50129">
    <property type="entry name" value="GroES-like"/>
    <property type="match status" value="1"/>
</dbReference>
<dbReference type="SMART" id="SM00829">
    <property type="entry name" value="PKS_ER"/>
    <property type="match status" value="1"/>
</dbReference>
<dbReference type="AlphaFoldDB" id="A0A0C5BFB3"/>
<sequence>MDTITVKSAETPGRTMTIDLEGTTIPLSIRPAQRPTFDERRLAHADQVLVRVDAFSCNYRDKSLIVDAALRLEAEESLAPAHFGSEFVGKVVACGASVTRWRAGDRVMPDAAYPGLGGTNSPAGIVTNVASCGWVRTREDRLALALVPEQMPMEVAAAYSLGAQTSASMIRRAEVKPGDRVLVTSARSNTSLFLVTALNELGAVVVALSTTAWTEEERLFITPAFLTEPDQFPPPPMWDPSEGFDVVMDPFFDLNLTRSVVSLRKGGRYVTCGMQRQHPSFPARERPRIPIDDVFRVDEGEAFLERTFNARRRFGKVVMRYADDGQEDDRAS</sequence>
<dbReference type="GeneID" id="93666096"/>
<dbReference type="PANTHER" id="PTHR43677:SF4">
    <property type="entry name" value="QUINONE OXIDOREDUCTASE-LIKE PROTEIN 2"/>
    <property type="match status" value="1"/>
</dbReference>
<evidence type="ECO:0000259" key="1">
    <source>
        <dbReference type="SMART" id="SM00829"/>
    </source>
</evidence>
<dbReference type="RefSeq" id="WP_042733723.1">
    <property type="nucleotide sequence ID" value="NZ_CP010848.1"/>
</dbReference>
<reference evidence="2 3" key="1">
    <citation type="submission" date="2015-04" db="EMBL/GenBank/DDBJ databases">
        <title>Draft genome sequence of Rathayibacter toxicus strain FH-142 (AKA 70134 or CS 32), a Western Australian isolate.</title>
        <authorList>
            <consortium name="Consortium for Microbial Forensics and Genomics (microFORGE)"/>
            <person name="Knight B.M."/>
            <person name="Roberts D.P."/>
            <person name="Lin D."/>
            <person name="Hari K."/>
            <person name="Fletcher J."/>
            <person name="Melcher U."/>
            <person name="Blagden T."/>
            <person name="Luster D.G."/>
            <person name="Sechler A.J."/>
            <person name="Schneider W.L."/>
            <person name="Winegar R.A."/>
        </authorList>
    </citation>
    <scope>NUCLEOTIDE SEQUENCE [LARGE SCALE GENOMIC DNA]</scope>
    <source>
        <strain evidence="2 3">FH142</strain>
    </source>
</reference>
<dbReference type="Gene3D" id="3.90.180.10">
    <property type="entry name" value="Medium-chain alcohol dehydrogenases, catalytic domain"/>
    <property type="match status" value="1"/>
</dbReference>
<proteinExistence type="predicted"/>
<organism evidence="2 3">
    <name type="scientific">Rathayibacter toxicus</name>
    <dbReference type="NCBI Taxonomy" id="145458"/>
    <lineage>
        <taxon>Bacteria</taxon>
        <taxon>Bacillati</taxon>
        <taxon>Actinomycetota</taxon>
        <taxon>Actinomycetes</taxon>
        <taxon>Micrococcales</taxon>
        <taxon>Microbacteriaceae</taxon>
        <taxon>Rathayibacter</taxon>
    </lineage>
</organism>
<dbReference type="CDD" id="cd05188">
    <property type="entry name" value="MDR"/>
    <property type="match status" value="1"/>
</dbReference>
<dbReference type="Pfam" id="PF08240">
    <property type="entry name" value="ADH_N"/>
    <property type="match status" value="1"/>
</dbReference>
<dbReference type="KEGG" id="rtc:APU90_05805"/>
<protein>
    <recommendedName>
        <fullName evidence="1">Enoyl reductase (ER) domain-containing protein</fullName>
    </recommendedName>
</protein>
<dbReference type="EMBL" id="LBFI01000032">
    <property type="protein sequence ID" value="KKM45693.1"/>
    <property type="molecule type" value="Genomic_DNA"/>
</dbReference>
<dbReference type="InterPro" id="IPR051397">
    <property type="entry name" value="Zn-ADH-like_protein"/>
</dbReference>
<feature type="domain" description="Enoyl reductase (ER)" evidence="1">
    <location>
        <begin position="22"/>
        <end position="319"/>
    </location>
</feature>
<dbReference type="InterPro" id="IPR036291">
    <property type="entry name" value="NAD(P)-bd_dom_sf"/>
</dbReference>
<dbReference type="Proteomes" id="UP000052979">
    <property type="component" value="Unassembled WGS sequence"/>
</dbReference>
<name>A0A0C5BFB3_9MICO</name>
<dbReference type="InterPro" id="IPR011032">
    <property type="entry name" value="GroES-like_sf"/>
</dbReference>
<dbReference type="PATRIC" id="fig|145458.7.peg.160"/>
<evidence type="ECO:0000313" key="2">
    <source>
        <dbReference type="EMBL" id="KKM45693.1"/>
    </source>
</evidence>
<evidence type="ECO:0000313" key="3">
    <source>
        <dbReference type="Proteomes" id="UP000052979"/>
    </source>
</evidence>
<dbReference type="InterPro" id="IPR020843">
    <property type="entry name" value="ER"/>
</dbReference>
<dbReference type="InterPro" id="IPR013154">
    <property type="entry name" value="ADH-like_N"/>
</dbReference>
<dbReference type="PANTHER" id="PTHR43677">
    <property type="entry name" value="SHORT-CHAIN DEHYDROGENASE/REDUCTASE"/>
    <property type="match status" value="1"/>
</dbReference>